<dbReference type="EMBL" id="LVWG01000027">
    <property type="protein sequence ID" value="KZK74393.1"/>
    <property type="molecule type" value="Genomic_DNA"/>
</dbReference>
<feature type="domain" description="AAA" evidence="1">
    <location>
        <begin position="18"/>
        <end position="139"/>
    </location>
</feature>
<dbReference type="SUPFAM" id="SSF52540">
    <property type="entry name" value="P-loop containing nucleoside triphosphate hydrolases"/>
    <property type="match status" value="1"/>
</dbReference>
<comment type="caution">
    <text evidence="3">The sequence shown here is derived from an EMBL/GenBank/DDBJ whole genome shotgun (WGS) entry which is preliminary data.</text>
</comment>
<dbReference type="InterPro" id="IPR027417">
    <property type="entry name" value="P-loop_NTPase"/>
</dbReference>
<dbReference type="AlphaFoldDB" id="A0A165LT30"/>
<dbReference type="Pfam" id="PF13173">
    <property type="entry name" value="AAA_14"/>
    <property type="match status" value="1"/>
</dbReference>
<gene>
    <name evidence="3" type="ORF">A3K90_03825</name>
</gene>
<dbReference type="InterPro" id="IPR025420">
    <property type="entry name" value="DUF4143"/>
</dbReference>
<dbReference type="PANTHER" id="PTHR43566">
    <property type="entry name" value="CONSERVED PROTEIN"/>
    <property type="match status" value="1"/>
</dbReference>
<accession>A0A165LT30</accession>
<evidence type="ECO:0000313" key="3">
    <source>
        <dbReference type="EMBL" id="KZK74393.1"/>
    </source>
</evidence>
<evidence type="ECO:0000259" key="2">
    <source>
        <dbReference type="Pfam" id="PF13635"/>
    </source>
</evidence>
<feature type="domain" description="DUF4143" evidence="2">
    <location>
        <begin position="203"/>
        <end position="361"/>
    </location>
</feature>
<dbReference type="Proteomes" id="UP000076481">
    <property type="component" value="Unassembled WGS sequence"/>
</dbReference>
<proteinExistence type="predicted"/>
<organism evidence="3 4">
    <name type="scientific">Pelodictyon luteolum</name>
    <dbReference type="NCBI Taxonomy" id="1100"/>
    <lineage>
        <taxon>Bacteria</taxon>
        <taxon>Pseudomonadati</taxon>
        <taxon>Chlorobiota</taxon>
        <taxon>Chlorobiia</taxon>
        <taxon>Chlorobiales</taxon>
        <taxon>Chlorobiaceae</taxon>
        <taxon>Chlorobium/Pelodictyon group</taxon>
        <taxon>Pelodictyon</taxon>
    </lineage>
</organism>
<dbReference type="InterPro" id="IPR041682">
    <property type="entry name" value="AAA_14"/>
</dbReference>
<evidence type="ECO:0000259" key="1">
    <source>
        <dbReference type="Pfam" id="PF13173"/>
    </source>
</evidence>
<sequence length="410" mass="46164">MMYERTLQKAVHRVSESFPVLLLTGPRQVGKTTLLELCAGDHASAGRRYVTLDDLDARSLACEDPALFLQRWPPPLIIDEIQYAPQLFSAIKVIVDREKRNGMFWMTGSQKFHLMRGITESLAGRVAVLDLLGLSRAELAGRSAASLPFVPTADWIARSREAGTVPLMDLYREIWIGSFPRVHEHGPDVRDLFYRSYIQTYIQRDVQDLLRISDQMAFHRFLVSVAARTGQLLNYAALSRDTGIDNKTARVWLSVLEASGLVYLLQPYHTNLTKRLVRAPKLYFLDTGLASYLTRWPDPASLEAGNMSGAILETWVVAEVIKSYWHQGLECGIYFYRDDDQNEIDLLIESGDTFFPVEIKKTASPRKTVRTQFGVLDRLGRPVGPGAVLCMVERDVPLTSTVTAIPVGYL</sequence>
<dbReference type="Pfam" id="PF13635">
    <property type="entry name" value="DUF4143"/>
    <property type="match status" value="1"/>
</dbReference>
<name>A0A165LT30_PELLU</name>
<evidence type="ECO:0000313" key="4">
    <source>
        <dbReference type="Proteomes" id="UP000076481"/>
    </source>
</evidence>
<reference evidence="3 4" key="1">
    <citation type="submission" date="2016-03" db="EMBL/GenBank/DDBJ databases">
        <title>Speciation and ecological success in dimly lit waters: horizontal gene transfer in a green sulfur bacteria bloom unveiled by metagenomic assembly.</title>
        <authorList>
            <person name="Llorens-Mares T."/>
            <person name="Liu Z."/>
            <person name="Allen L.Z."/>
            <person name="Rusch D.B."/>
            <person name="Craig M.T."/>
            <person name="Dupont C.L."/>
            <person name="Bryant D.A."/>
            <person name="Casamayor E.O."/>
        </authorList>
    </citation>
    <scope>NUCLEOTIDE SEQUENCE [LARGE SCALE GENOMIC DNA]</scope>
    <source>
        <strain evidence="3">CIII</strain>
    </source>
</reference>
<protein>
    <submittedName>
        <fullName evidence="3">ATPase</fullName>
    </submittedName>
</protein>
<dbReference type="PANTHER" id="PTHR43566:SF2">
    <property type="entry name" value="DUF4143 DOMAIN-CONTAINING PROTEIN"/>
    <property type="match status" value="1"/>
</dbReference>